<proteinExistence type="predicted"/>
<dbReference type="EMBL" id="UGKT01000001">
    <property type="protein sequence ID" value="STT05383.1"/>
    <property type="molecule type" value="Genomic_DNA"/>
</dbReference>
<accession>A0A377V8Q4</accession>
<evidence type="ECO:0000256" key="1">
    <source>
        <dbReference type="ARBA" id="ARBA00022630"/>
    </source>
</evidence>
<dbReference type="InterPro" id="IPR003953">
    <property type="entry name" value="FAD-dep_OxRdtase_2_FAD-bd"/>
</dbReference>
<dbReference type="Pfam" id="PF00890">
    <property type="entry name" value="FAD_binding_2"/>
    <property type="match status" value="1"/>
</dbReference>
<evidence type="ECO:0000259" key="3">
    <source>
        <dbReference type="Pfam" id="PF00890"/>
    </source>
</evidence>
<evidence type="ECO:0000313" key="5">
    <source>
        <dbReference type="Proteomes" id="UP000255518"/>
    </source>
</evidence>
<dbReference type="GO" id="GO:0004368">
    <property type="term" value="F:glycerol-3-phosphate dehydrogenase (quinone) activity"/>
    <property type="evidence" value="ECO:0007669"/>
    <property type="project" value="UniProtKB-EC"/>
</dbReference>
<keyword evidence="1" id="KW-0285">Flavoprotein</keyword>
<name>A0A377V8Q4_KLEPN</name>
<protein>
    <submittedName>
        <fullName evidence="4">Anaerobic glycerol-3-phosphate dehydrogenase subunit B</fullName>
        <ecNumber evidence="4">1.1.5.3</ecNumber>
    </submittedName>
</protein>
<organism evidence="4 5">
    <name type="scientific">Klebsiella pneumoniae</name>
    <dbReference type="NCBI Taxonomy" id="573"/>
    <lineage>
        <taxon>Bacteria</taxon>
        <taxon>Pseudomonadati</taxon>
        <taxon>Pseudomonadota</taxon>
        <taxon>Gammaproteobacteria</taxon>
        <taxon>Enterobacterales</taxon>
        <taxon>Enterobacteriaceae</taxon>
        <taxon>Klebsiella/Raoultella group</taxon>
        <taxon>Klebsiella</taxon>
        <taxon>Klebsiella pneumoniae complex</taxon>
    </lineage>
</organism>
<evidence type="ECO:0000256" key="2">
    <source>
        <dbReference type="ARBA" id="ARBA00023002"/>
    </source>
</evidence>
<sequence length="124" mass="13945">MAGPACSAATAAQQYDLLIMPACFGLADDRLYHWLQARLPCPLRLLPTLPPSVPGMRLHSQLQRQFIREGGAWLAGDEVVKISHRQNAVEAVWDAQSRRYCAASALYRAGQRQLFQQRSCRHSR</sequence>
<dbReference type="AlphaFoldDB" id="A0A377V8Q4"/>
<dbReference type="EC" id="1.1.5.3" evidence="4"/>
<evidence type="ECO:0000313" key="4">
    <source>
        <dbReference type="EMBL" id="STT05383.1"/>
    </source>
</evidence>
<keyword evidence="2 4" id="KW-0560">Oxidoreductase</keyword>
<dbReference type="Proteomes" id="UP000255518">
    <property type="component" value="Unassembled WGS sequence"/>
</dbReference>
<feature type="domain" description="FAD-dependent oxidoreductase 2 FAD-binding" evidence="3">
    <location>
        <begin position="8"/>
        <end position="87"/>
    </location>
</feature>
<gene>
    <name evidence="4" type="primary">glpB_2</name>
    <name evidence="4" type="ORF">NCTC13443_05318</name>
</gene>
<reference evidence="4 5" key="1">
    <citation type="submission" date="2018-06" db="EMBL/GenBank/DDBJ databases">
        <authorList>
            <consortium name="Pathogen Informatics"/>
            <person name="Doyle S."/>
        </authorList>
    </citation>
    <scope>NUCLEOTIDE SEQUENCE [LARGE SCALE GENOMIC DNA]</scope>
    <source>
        <strain evidence="4 5">NCTC13443</strain>
    </source>
</reference>